<comment type="subcellular location">
    <subcellularLocation>
        <location evidence="1">Nucleus</location>
    </subcellularLocation>
</comment>
<feature type="compositionally biased region" description="Basic and acidic residues" evidence="7">
    <location>
        <begin position="109"/>
        <end position="122"/>
    </location>
</feature>
<comment type="similarity">
    <text evidence="2">Belongs to the NELF-D family.</text>
</comment>
<evidence type="ECO:0000256" key="4">
    <source>
        <dbReference type="ARBA" id="ARBA00023015"/>
    </source>
</evidence>
<feature type="region of interest" description="Disordered" evidence="7">
    <location>
        <begin position="40"/>
        <end position="85"/>
    </location>
</feature>
<evidence type="ECO:0000256" key="3">
    <source>
        <dbReference type="ARBA" id="ARBA00022491"/>
    </source>
</evidence>
<dbReference type="EMBL" id="CAKOGP040002296">
    <property type="protein sequence ID" value="CAJ1966532.1"/>
    <property type="molecule type" value="Genomic_DNA"/>
</dbReference>
<evidence type="ECO:0000313" key="9">
    <source>
        <dbReference type="EMBL" id="CAJ1966532.1"/>
    </source>
</evidence>
<name>A0AAD2G995_9STRA</name>
<keyword evidence="5" id="KW-0804">Transcription</keyword>
<protein>
    <recommendedName>
        <fullName evidence="8">WW domain-containing protein</fullName>
    </recommendedName>
</protein>
<dbReference type="InterPro" id="IPR036020">
    <property type="entry name" value="WW_dom_sf"/>
</dbReference>
<dbReference type="Pfam" id="PF00397">
    <property type="entry name" value="WW"/>
    <property type="match status" value="2"/>
</dbReference>
<keyword evidence="10" id="KW-1185">Reference proteome</keyword>
<dbReference type="PROSITE" id="PS50020">
    <property type="entry name" value="WW_DOMAIN_2"/>
    <property type="match status" value="2"/>
</dbReference>
<dbReference type="GO" id="GO:0032021">
    <property type="term" value="C:NELF complex"/>
    <property type="evidence" value="ECO:0007669"/>
    <property type="project" value="TreeGrafter"/>
</dbReference>
<evidence type="ECO:0000256" key="6">
    <source>
        <dbReference type="ARBA" id="ARBA00023242"/>
    </source>
</evidence>
<evidence type="ECO:0000313" key="10">
    <source>
        <dbReference type="Proteomes" id="UP001295423"/>
    </source>
</evidence>
<dbReference type="CDD" id="cd00201">
    <property type="entry name" value="WW"/>
    <property type="match status" value="2"/>
</dbReference>
<dbReference type="GO" id="GO:0003723">
    <property type="term" value="F:RNA binding"/>
    <property type="evidence" value="ECO:0007669"/>
    <property type="project" value="TreeGrafter"/>
</dbReference>
<dbReference type="InterPro" id="IPR001202">
    <property type="entry name" value="WW_dom"/>
</dbReference>
<keyword evidence="3" id="KW-0678">Repressor</keyword>
<dbReference type="Pfam" id="PF04858">
    <property type="entry name" value="TH1"/>
    <property type="match status" value="2"/>
</dbReference>
<dbReference type="Gene3D" id="2.20.70.10">
    <property type="match status" value="2"/>
</dbReference>
<dbReference type="SUPFAM" id="SSF51045">
    <property type="entry name" value="WW domain"/>
    <property type="match status" value="2"/>
</dbReference>
<dbReference type="InterPro" id="IPR006942">
    <property type="entry name" value="TH1"/>
</dbReference>
<gene>
    <name evidence="9" type="ORF">CYCCA115_LOCUS22116</name>
</gene>
<keyword evidence="6" id="KW-0539">Nucleus</keyword>
<evidence type="ECO:0000256" key="1">
    <source>
        <dbReference type="ARBA" id="ARBA00004123"/>
    </source>
</evidence>
<feature type="domain" description="WW" evidence="8">
    <location>
        <begin position="15"/>
        <end position="48"/>
    </location>
</feature>
<organism evidence="9 10">
    <name type="scientific">Cylindrotheca closterium</name>
    <dbReference type="NCBI Taxonomy" id="2856"/>
    <lineage>
        <taxon>Eukaryota</taxon>
        <taxon>Sar</taxon>
        <taxon>Stramenopiles</taxon>
        <taxon>Ochrophyta</taxon>
        <taxon>Bacillariophyta</taxon>
        <taxon>Bacillariophyceae</taxon>
        <taxon>Bacillariophycidae</taxon>
        <taxon>Bacillariales</taxon>
        <taxon>Bacillariaceae</taxon>
        <taxon>Cylindrotheca</taxon>
    </lineage>
</organism>
<feature type="compositionally biased region" description="Basic and acidic residues" evidence="7">
    <location>
        <begin position="76"/>
        <end position="85"/>
    </location>
</feature>
<dbReference type="Proteomes" id="UP001295423">
    <property type="component" value="Unassembled WGS sequence"/>
</dbReference>
<comment type="caution">
    <text evidence="9">The sequence shown here is derived from an EMBL/GenBank/DDBJ whole genome shotgun (WGS) entry which is preliminary data.</text>
</comment>
<reference evidence="9" key="1">
    <citation type="submission" date="2023-08" db="EMBL/GenBank/DDBJ databases">
        <authorList>
            <person name="Audoor S."/>
            <person name="Bilcke G."/>
        </authorList>
    </citation>
    <scope>NUCLEOTIDE SEQUENCE</scope>
</reference>
<evidence type="ECO:0000256" key="7">
    <source>
        <dbReference type="SAM" id="MobiDB-lite"/>
    </source>
</evidence>
<dbReference type="GO" id="GO:0034244">
    <property type="term" value="P:negative regulation of transcription elongation by RNA polymerase II"/>
    <property type="evidence" value="ECO:0007669"/>
    <property type="project" value="TreeGrafter"/>
</dbReference>
<evidence type="ECO:0000259" key="8">
    <source>
        <dbReference type="PROSITE" id="PS50020"/>
    </source>
</evidence>
<feature type="domain" description="WW" evidence="8">
    <location>
        <begin position="79"/>
        <end position="112"/>
    </location>
</feature>
<feature type="region of interest" description="Disordered" evidence="7">
    <location>
        <begin position="109"/>
        <end position="141"/>
    </location>
</feature>
<evidence type="ECO:0000256" key="5">
    <source>
        <dbReference type="ARBA" id="ARBA00023163"/>
    </source>
</evidence>
<dbReference type="SMART" id="SM00456">
    <property type="entry name" value="WW"/>
    <property type="match status" value="2"/>
</dbReference>
<keyword evidence="4" id="KW-0805">Transcription regulation</keyword>
<proteinExistence type="inferred from homology"/>
<dbReference type="PANTHER" id="PTHR12144:SF0">
    <property type="entry name" value="NEGATIVE ELONGATION FACTOR C_D"/>
    <property type="match status" value="1"/>
</dbReference>
<dbReference type="PANTHER" id="PTHR12144">
    <property type="entry name" value="NEGATIVE ELONGATION FACTOR D"/>
    <property type="match status" value="1"/>
</dbReference>
<accession>A0AAD2G995</accession>
<sequence length="865" mass="96703">MSDNTVDKNRDFQEKTEEFNWSAFYDDEGRIYYYNEKSGESSWDAPARFNPPPNDAAEQSSVKDVDSTAEDNAADASKDPDKNNWVLYHDDEGREYFFNTLTEETTWEKPVEFEKRSEKSPDEASTVTAKSPEQEYSDRISENIEDDDSLQRIPAKEHMVDDMQVEEKQTEPEVIVDQLEVAEQALKLPDAILEPGVMTHLTEIVSRDDGNPERAIQALSKSYNGTTAVCGLLSRWLADLKSLSAVADVVDTEKRRERQSKAFRKSTDDIREMAQAVIFRISREKFTNGGGDNILNLHKAEVAFLEKMMDSKRWRGLLIDLSASNKDSAMLRYCLRAISKRGHHREIANRIDQSDHFAVFDAMLASEVAAVGKIAVSLCQEQDSTIHLDELVSGLRRTCTSTAYTYIFTLEVLDHLVTVARRKAVGLHGKEYRVFLRAIRKWERLGDDLKSSMIDPASTNATPLFRKRRLDVAMTISELHQRQRRRTLPDGNNITGRRPVDEVEAKRENAVHSFLRQYSLSTRVDDSFLDSILESGSTELSANSSGALLVKRPISVKALLGYLYKPGGQRVGSVVTKKKCAMIIAHSAIAAENEITSASNEQSEETIQVTDKVALTRNLVDGSNLCQELENMVSFIVTQNATKKAQQSSGERLVVLATGSSLVAHGVAMWARNMVKGNDFVSSGTYATVSPSILSLVRVLYTIHKSLRDDSLEVAFSFLSHSNTDSDVSYQKLNEIKEQSLRLLLVLSVAGESPTALLRMTQLLEESGSSALDSSLIRYFVSGLLSVIQGPFSIPFMRTLAAFLKVPSCVDALKTSYFEATEQAKLSVVMNVFRQELDSKTAVLNPEDIELFLSLLSNYATTRTE</sequence>
<dbReference type="PROSITE" id="PS01159">
    <property type="entry name" value="WW_DOMAIN_1"/>
    <property type="match status" value="1"/>
</dbReference>
<evidence type="ECO:0000256" key="2">
    <source>
        <dbReference type="ARBA" id="ARBA00005726"/>
    </source>
</evidence>
<dbReference type="AlphaFoldDB" id="A0AAD2G995"/>
<feature type="compositionally biased region" description="Basic and acidic residues" evidence="7">
    <location>
        <begin position="132"/>
        <end position="141"/>
    </location>
</feature>